<dbReference type="Proteomes" id="UP000215506">
    <property type="component" value="Unassembled WGS sequence"/>
</dbReference>
<evidence type="ECO:0000313" key="2">
    <source>
        <dbReference type="Proteomes" id="UP000215506"/>
    </source>
</evidence>
<reference evidence="1 2" key="1">
    <citation type="submission" date="2017-07" db="EMBL/GenBank/DDBJ databases">
        <title>First draft Genome Sequence of Nocardia cerradoensis isolated from human infection.</title>
        <authorList>
            <person name="Carrasco G."/>
        </authorList>
    </citation>
    <scope>NUCLEOTIDE SEQUENCE [LARGE SCALE GENOMIC DNA]</scope>
    <source>
        <strain evidence="1 2">CNM20130759</strain>
    </source>
</reference>
<protein>
    <submittedName>
        <fullName evidence="1">Uncharacterized protein</fullName>
    </submittedName>
</protein>
<dbReference type="AlphaFoldDB" id="A0A231GVT5"/>
<dbReference type="InterPro" id="IPR058120">
    <property type="entry name" value="MADS7"/>
</dbReference>
<comment type="caution">
    <text evidence="1">The sequence shown here is derived from an EMBL/GenBank/DDBJ whole genome shotgun (WGS) entry which is preliminary data.</text>
</comment>
<evidence type="ECO:0000313" key="1">
    <source>
        <dbReference type="EMBL" id="OXR40747.1"/>
    </source>
</evidence>
<keyword evidence="2" id="KW-1185">Reference proteome</keyword>
<name>A0A231GVT5_9NOCA</name>
<proteinExistence type="predicted"/>
<dbReference type="Pfam" id="PF26611">
    <property type="entry name" value="MAD7"/>
    <property type="match status" value="1"/>
</dbReference>
<dbReference type="RefSeq" id="WP_094028018.1">
    <property type="nucleotide sequence ID" value="NZ_NGAF01000027.1"/>
</dbReference>
<organism evidence="1 2">
    <name type="scientific">Nocardia cerradoensis</name>
    <dbReference type="NCBI Taxonomy" id="85688"/>
    <lineage>
        <taxon>Bacteria</taxon>
        <taxon>Bacillati</taxon>
        <taxon>Actinomycetota</taxon>
        <taxon>Actinomycetes</taxon>
        <taxon>Mycobacteriales</taxon>
        <taxon>Nocardiaceae</taxon>
        <taxon>Nocardia</taxon>
    </lineage>
</organism>
<dbReference type="EMBL" id="NGAF01000027">
    <property type="protein sequence ID" value="OXR40747.1"/>
    <property type="molecule type" value="Genomic_DNA"/>
</dbReference>
<accession>A0A231GVT5</accession>
<gene>
    <name evidence="1" type="ORF">B7C42_07171</name>
</gene>
<sequence>MTIALPATVKTYLYRPLTMFTPLDTDVDRVLPHLFEVCVKGGRPTRIMTDPKDFDGYLDRLIGSEAMVGFDTPDARALLEGWLRSCIVDMGTIGKSRSTEQMLAVAPITLAAYRAGVPATRSRHRYIDEVTYQLLRAQVAQRAPANPDRRLREIIETTLGHGIRIGPEPKWEPELVDPSELDISALLEFRFLEGFEMGNVRALKPDAQALNSPLPEVTDRIGAMLLDHLHVYSGRLPTAALMSTFAGLLALNIFTLTLRLDTHGRDLLGGGGRTGSSETAPPELYCDFTGGIDDESDKLSRLCVERDLNQLRLAFRDRMTFLIVDKAAERMPGEPDRLAELDAAARLRRLAELQTHPKVELVAMSQFDEIKAISTADSDAITEDESAFLDRVQQSDKSELDKLLDVLDYVNQDKATRNTVGWFSSVGGIHKPYGILRGTVRSRQSWRYAPTDELLNILLLTIFVRNSSGYRPTMPMQTLLAQLYERFGILIDRPPHFLDGAEARAAAANNVAAFKRRLQLLGCFDSLSDDFSEQIVRHPLGDRDA</sequence>